<dbReference type="InterPro" id="IPR036291">
    <property type="entry name" value="NAD(P)-bd_dom_sf"/>
</dbReference>
<dbReference type="InterPro" id="IPR051402">
    <property type="entry name" value="KPR-Related"/>
</dbReference>
<dbReference type="Pfam" id="PF08546">
    <property type="entry name" value="ApbA_C"/>
    <property type="match status" value="1"/>
</dbReference>
<evidence type="ECO:0000256" key="2">
    <source>
        <dbReference type="ARBA" id="ARBA00023002"/>
    </source>
</evidence>
<dbReference type="InterPro" id="IPR013328">
    <property type="entry name" value="6PGD_dom2"/>
</dbReference>
<evidence type="ECO:0000256" key="1">
    <source>
        <dbReference type="ARBA" id="ARBA00022857"/>
    </source>
</evidence>
<dbReference type="EMBL" id="UOFW01000068">
    <property type="protein sequence ID" value="VAX03888.1"/>
    <property type="molecule type" value="Genomic_DNA"/>
</dbReference>
<dbReference type="AlphaFoldDB" id="A0A3B1AX93"/>
<dbReference type="SUPFAM" id="SSF51735">
    <property type="entry name" value="NAD(P)-binding Rossmann-fold domains"/>
    <property type="match status" value="1"/>
</dbReference>
<keyword evidence="2" id="KW-0560">Oxidoreductase</keyword>
<evidence type="ECO:0000313" key="5">
    <source>
        <dbReference type="EMBL" id="VAX03888.1"/>
    </source>
</evidence>
<accession>A0A3B1AX93</accession>
<dbReference type="PANTHER" id="PTHR21708:SF26">
    <property type="entry name" value="2-DEHYDROPANTOATE 2-REDUCTASE"/>
    <property type="match status" value="1"/>
</dbReference>
<dbReference type="InterPro" id="IPR003710">
    <property type="entry name" value="ApbA"/>
</dbReference>
<dbReference type="Gene3D" id="1.10.1040.10">
    <property type="entry name" value="N-(1-d-carboxylethyl)-l-norvaline Dehydrogenase, domain 2"/>
    <property type="match status" value="1"/>
</dbReference>
<organism evidence="5">
    <name type="scientific">hydrothermal vent metagenome</name>
    <dbReference type="NCBI Taxonomy" id="652676"/>
    <lineage>
        <taxon>unclassified sequences</taxon>
        <taxon>metagenomes</taxon>
        <taxon>ecological metagenomes</taxon>
    </lineage>
</organism>
<dbReference type="GO" id="GO:0005737">
    <property type="term" value="C:cytoplasm"/>
    <property type="evidence" value="ECO:0007669"/>
    <property type="project" value="TreeGrafter"/>
</dbReference>
<feature type="domain" description="Ketopantoate reductase C-terminal" evidence="4">
    <location>
        <begin position="173"/>
        <end position="226"/>
    </location>
</feature>
<dbReference type="PANTHER" id="PTHR21708">
    <property type="entry name" value="PROBABLE 2-DEHYDROPANTOATE 2-REDUCTASE"/>
    <property type="match status" value="1"/>
</dbReference>
<gene>
    <name evidence="5" type="ORF">MNBD_ALPHA03-1747</name>
</gene>
<protein>
    <recommendedName>
        <fullName evidence="6">2-dehydropantoate 2-reductase</fullName>
    </recommendedName>
</protein>
<keyword evidence="1" id="KW-0521">NADP</keyword>
<dbReference type="GO" id="GO:0008677">
    <property type="term" value="F:2-dehydropantoate 2-reductase activity"/>
    <property type="evidence" value="ECO:0007669"/>
    <property type="project" value="InterPro"/>
</dbReference>
<dbReference type="InterPro" id="IPR013332">
    <property type="entry name" value="KPR_N"/>
</dbReference>
<evidence type="ECO:0008006" key="6">
    <source>
        <dbReference type="Google" id="ProtNLM"/>
    </source>
</evidence>
<evidence type="ECO:0000259" key="4">
    <source>
        <dbReference type="Pfam" id="PF08546"/>
    </source>
</evidence>
<sequence>MGSGGMGGFLGAKLAVSGHDVIFIARGRHLDALKSNGLKLISQNGDIHIDKLSVYEDTRDVGPVDLILFCVKLYDTKPAALACKPMMNHDTFLLTLQNGVESADIISNIIGPGKMISGAIYVSASIQSPGVIKHSGGNDTIQFAEDDNLPSARTDILENIFNQAGLIGHRADNMKEMLWSKFVLLCANAGLGSLTDSGTKTMCADPDTKEILLAAMWEVLNVAKAMD</sequence>
<proteinExistence type="predicted"/>
<feature type="non-terminal residue" evidence="5">
    <location>
        <position position="227"/>
    </location>
</feature>
<dbReference type="NCBIfam" id="TIGR00745">
    <property type="entry name" value="apbA_panE"/>
    <property type="match status" value="1"/>
</dbReference>
<dbReference type="Gene3D" id="3.40.50.720">
    <property type="entry name" value="NAD(P)-binding Rossmann-like Domain"/>
    <property type="match status" value="1"/>
</dbReference>
<evidence type="ECO:0000259" key="3">
    <source>
        <dbReference type="Pfam" id="PF02558"/>
    </source>
</evidence>
<feature type="domain" description="Ketopantoate reductase N-terminal" evidence="3">
    <location>
        <begin position="1"/>
        <end position="145"/>
    </location>
</feature>
<reference evidence="5" key="1">
    <citation type="submission" date="2018-06" db="EMBL/GenBank/DDBJ databases">
        <authorList>
            <person name="Zhirakovskaya E."/>
        </authorList>
    </citation>
    <scope>NUCLEOTIDE SEQUENCE</scope>
</reference>
<dbReference type="Pfam" id="PF02558">
    <property type="entry name" value="ApbA"/>
    <property type="match status" value="1"/>
</dbReference>
<dbReference type="InterPro" id="IPR013752">
    <property type="entry name" value="KPA_reductase"/>
</dbReference>
<dbReference type="GO" id="GO:0015940">
    <property type="term" value="P:pantothenate biosynthetic process"/>
    <property type="evidence" value="ECO:0007669"/>
    <property type="project" value="InterPro"/>
</dbReference>
<name>A0A3B1AX93_9ZZZZ</name>